<dbReference type="InterPro" id="IPR010208">
    <property type="entry name" value="Ion_transpt_RnfC/RsxC"/>
</dbReference>
<feature type="binding site" evidence="8">
    <location>
        <position position="371"/>
    </location>
    <ligand>
        <name>[4Fe-4S] cluster</name>
        <dbReference type="ChEBI" id="CHEBI:49883"/>
        <label>1</label>
    </ligand>
</feature>
<keyword evidence="2 8" id="KW-0004">4Fe-4S</keyword>
<feature type="domain" description="4Fe-4S ferredoxin-type" evidence="9">
    <location>
        <begin position="362"/>
        <end position="393"/>
    </location>
</feature>
<dbReference type="SUPFAM" id="SSF142019">
    <property type="entry name" value="Nqo1 FMN-binding domain-like"/>
    <property type="match status" value="1"/>
</dbReference>
<dbReference type="InterPro" id="IPR017900">
    <property type="entry name" value="4Fe4S_Fe_S_CS"/>
</dbReference>
<dbReference type="PROSITE" id="PS51379">
    <property type="entry name" value="4FE4S_FER_2"/>
    <property type="match status" value="2"/>
</dbReference>
<dbReference type="Pfam" id="PF01512">
    <property type="entry name" value="Complex1_51K"/>
    <property type="match status" value="1"/>
</dbReference>
<dbReference type="PANTHER" id="PTHR43034">
    <property type="entry name" value="ION-TRANSLOCATING OXIDOREDUCTASE COMPLEX SUBUNIT C"/>
    <property type="match status" value="1"/>
</dbReference>
<dbReference type="SUPFAM" id="SSF46548">
    <property type="entry name" value="alpha-helical ferredoxin"/>
    <property type="match status" value="1"/>
</dbReference>
<organism evidence="10 11">
    <name type="scientific">Olsenella absiana</name>
    <dbReference type="NCBI Taxonomy" id="3115222"/>
    <lineage>
        <taxon>Bacteria</taxon>
        <taxon>Bacillati</taxon>
        <taxon>Actinomycetota</taxon>
        <taxon>Coriobacteriia</taxon>
        <taxon>Coriobacteriales</taxon>
        <taxon>Atopobiaceae</taxon>
        <taxon>Olsenella</taxon>
    </lineage>
</organism>
<dbReference type="Proteomes" id="UP001332931">
    <property type="component" value="Unassembled WGS sequence"/>
</dbReference>
<keyword evidence="4 8" id="KW-0677">Repeat</keyword>
<evidence type="ECO:0000256" key="7">
    <source>
        <dbReference type="ARBA" id="ARBA00023014"/>
    </source>
</evidence>
<keyword evidence="8" id="KW-1278">Translocase</keyword>
<dbReference type="RefSeq" id="WP_330957360.1">
    <property type="nucleotide sequence ID" value="NZ_JAZGJQ010000001.1"/>
</dbReference>
<dbReference type="Pfam" id="PF13375">
    <property type="entry name" value="RnfC_N"/>
    <property type="match status" value="1"/>
</dbReference>
<dbReference type="Pfam" id="PF13183">
    <property type="entry name" value="Fer4_8"/>
    <property type="match status" value="1"/>
</dbReference>
<evidence type="ECO:0000259" key="9">
    <source>
        <dbReference type="PROSITE" id="PS51379"/>
    </source>
</evidence>
<dbReference type="NCBIfam" id="TIGR01945">
    <property type="entry name" value="rnfC"/>
    <property type="match status" value="1"/>
</dbReference>
<proteinExistence type="inferred from homology"/>
<comment type="similarity">
    <text evidence="8">Belongs to the 4Fe4S bacterial-type ferredoxin family. RnfC subfamily.</text>
</comment>
<feature type="binding site" evidence="8">
    <location>
        <position position="416"/>
    </location>
    <ligand>
        <name>[4Fe-4S] cluster</name>
        <dbReference type="ChEBI" id="CHEBI:49883"/>
        <label>2</label>
    </ligand>
</feature>
<comment type="subcellular location">
    <subcellularLocation>
        <location evidence="8">Cell membrane</location>
        <topology evidence="8">Peripheral membrane protein</topology>
    </subcellularLocation>
</comment>
<dbReference type="InterPro" id="IPR026902">
    <property type="entry name" value="RnfC_N"/>
</dbReference>
<keyword evidence="6 8" id="KW-0408">Iron</keyword>
<evidence type="ECO:0000256" key="5">
    <source>
        <dbReference type="ARBA" id="ARBA00022982"/>
    </source>
</evidence>
<dbReference type="EC" id="7.-.-.-" evidence="8"/>
<dbReference type="InterPro" id="IPR019554">
    <property type="entry name" value="Soluble_ligand-bd"/>
</dbReference>
<feature type="binding site" evidence="8">
    <location>
        <position position="374"/>
    </location>
    <ligand>
        <name>[4Fe-4S] cluster</name>
        <dbReference type="ChEBI" id="CHEBI:49883"/>
        <label>1</label>
    </ligand>
</feature>
<name>A0ABU7R7M8_9ACTN</name>
<evidence type="ECO:0000256" key="6">
    <source>
        <dbReference type="ARBA" id="ARBA00023004"/>
    </source>
</evidence>
<gene>
    <name evidence="10" type="primary">rsxC</name>
    <name evidence="8" type="synonym">rnfC</name>
    <name evidence="10" type="ORF">VXJ25_01105</name>
</gene>
<keyword evidence="8" id="KW-0472">Membrane</keyword>
<dbReference type="HAMAP" id="MF_00461">
    <property type="entry name" value="RsxC_RnfC"/>
    <property type="match status" value="1"/>
</dbReference>
<reference evidence="10 11" key="1">
    <citation type="submission" date="2024-01" db="EMBL/GenBank/DDBJ databases">
        <title>Description of Olsenella sp. nov., isolated from pig feces.</title>
        <authorList>
            <person name="Chang Y.-H."/>
        </authorList>
    </citation>
    <scope>NUCLEOTIDE SEQUENCE [LARGE SCALE GENOMIC DNA]</scope>
    <source>
        <strain evidence="10 11">YH-ols2223</strain>
    </source>
</reference>
<evidence type="ECO:0000256" key="8">
    <source>
        <dbReference type="HAMAP-Rule" id="MF_00461"/>
    </source>
</evidence>
<keyword evidence="11" id="KW-1185">Reference proteome</keyword>
<evidence type="ECO:0000313" key="10">
    <source>
        <dbReference type="EMBL" id="MEE6146598.1"/>
    </source>
</evidence>
<evidence type="ECO:0000256" key="3">
    <source>
        <dbReference type="ARBA" id="ARBA00022723"/>
    </source>
</evidence>
<protein>
    <recommendedName>
        <fullName evidence="8">Ion-translocating oxidoreductase complex subunit C</fullName>
        <ecNumber evidence="8">7.-.-.-</ecNumber>
    </recommendedName>
    <alternativeName>
        <fullName evidence="8">Rnf electron transport complex subunit C</fullName>
    </alternativeName>
</protein>
<dbReference type="InterPro" id="IPR037225">
    <property type="entry name" value="Nuo51_FMN-bd_sf"/>
</dbReference>
<dbReference type="EMBL" id="JAZGJQ010000001">
    <property type="protein sequence ID" value="MEE6146598.1"/>
    <property type="molecule type" value="Genomic_DNA"/>
</dbReference>
<dbReference type="InterPro" id="IPR017896">
    <property type="entry name" value="4Fe4S_Fe-S-bd"/>
</dbReference>
<feature type="binding site" evidence="8">
    <location>
        <position position="420"/>
    </location>
    <ligand>
        <name>[4Fe-4S] cluster</name>
        <dbReference type="ChEBI" id="CHEBI:49883"/>
        <label>1</label>
    </ligand>
</feature>
<comment type="function">
    <text evidence="8">Part of a membrane-bound complex that couples electron transfer with translocation of ions across the membrane.</text>
</comment>
<feature type="binding site" evidence="8">
    <location>
        <position position="381"/>
    </location>
    <ligand>
        <name>[4Fe-4S] cluster</name>
        <dbReference type="ChEBI" id="CHEBI:49883"/>
        <label>2</label>
    </ligand>
</feature>
<feature type="binding site" evidence="8">
    <location>
        <position position="413"/>
    </location>
    <ligand>
        <name>[4Fe-4S] cluster</name>
        <dbReference type="ChEBI" id="CHEBI:49883"/>
        <label>2</label>
    </ligand>
</feature>
<accession>A0ABU7R7M8</accession>
<keyword evidence="3 8" id="KW-0479">Metal-binding</keyword>
<comment type="subunit">
    <text evidence="8">The complex is composed of six subunits: RnfA, RnfB, RnfC, RnfD, RnfE and RnfG.</text>
</comment>
<dbReference type="NCBIfam" id="NF003454">
    <property type="entry name" value="PRK05035.1"/>
    <property type="match status" value="1"/>
</dbReference>
<evidence type="ECO:0000313" key="11">
    <source>
        <dbReference type="Proteomes" id="UP001332931"/>
    </source>
</evidence>
<feature type="domain" description="4Fe-4S ferredoxin-type" evidence="9">
    <location>
        <begin position="401"/>
        <end position="431"/>
    </location>
</feature>
<dbReference type="Gene3D" id="3.40.50.11540">
    <property type="entry name" value="NADH-ubiquinone oxidoreductase 51kDa subunit"/>
    <property type="match status" value="1"/>
</dbReference>
<keyword evidence="5 8" id="KW-0249">Electron transport</keyword>
<keyword evidence="7 8" id="KW-0411">Iron-sulfur</keyword>
<feature type="binding site" evidence="8">
    <location>
        <position position="377"/>
    </location>
    <ligand>
        <name>[4Fe-4S] cluster</name>
        <dbReference type="ChEBI" id="CHEBI:49883"/>
        <label>1</label>
    </ligand>
</feature>
<dbReference type="PROSITE" id="PS00198">
    <property type="entry name" value="4FE4S_FER_1"/>
    <property type="match status" value="2"/>
</dbReference>
<keyword evidence="1 8" id="KW-0813">Transport</keyword>
<comment type="caution">
    <text evidence="10">The sequence shown here is derived from an EMBL/GenBank/DDBJ whole genome shotgun (WGS) entry which is preliminary data.</text>
</comment>
<evidence type="ECO:0000256" key="4">
    <source>
        <dbReference type="ARBA" id="ARBA00022737"/>
    </source>
</evidence>
<evidence type="ECO:0000256" key="1">
    <source>
        <dbReference type="ARBA" id="ARBA00022448"/>
    </source>
</evidence>
<dbReference type="Pfam" id="PF10531">
    <property type="entry name" value="SLBB"/>
    <property type="match status" value="1"/>
</dbReference>
<feature type="binding site" evidence="8">
    <location>
        <position position="410"/>
    </location>
    <ligand>
        <name>[4Fe-4S] cluster</name>
        <dbReference type="ChEBI" id="CHEBI:49883"/>
        <label>2</label>
    </ligand>
</feature>
<dbReference type="PANTHER" id="PTHR43034:SF2">
    <property type="entry name" value="ION-TRANSLOCATING OXIDOREDUCTASE COMPLEX SUBUNIT C"/>
    <property type="match status" value="1"/>
</dbReference>
<evidence type="ECO:0000256" key="2">
    <source>
        <dbReference type="ARBA" id="ARBA00022485"/>
    </source>
</evidence>
<dbReference type="Gene3D" id="3.30.70.20">
    <property type="match status" value="1"/>
</dbReference>
<sequence>MGCLGGITSPFWSLRERRGVDLPHNKVTAEMPTRTMPVPSKVILPMQQHVGARCTPLVKRKDHVNVGMLVGHAEARTTADIYSSVSGTVTEVRNIYYANGKSDVAIVIEPDGEQTVDESVWPPEVPDYRMLVHAVKYSGIVGLGGAGFPTELKLDVDVDSIDTWLVNGAECEPYLSSDYREMIEHPDTIRRGLETCLDLSGVPHAIVCIEDNKPKAIELLERTFADDPRVDVLAMPTRYPQGAAHVLVRNATGREVPRGGHTTDVGCVLFNVTTMSCIGRFLEDGMPLVKRRVTVAGDAVANPQNLEVCIGTPIREVLEFCGLREEPHKVVTGGPMMGVSQVDLDYPIVRQNSGLLAFGEASARELETTACIRCGTCVNSCPMSLSPIEIMKAYRRGDMAALDRLMADLCMECGTCSYVCPARQPLTQNVRLARADLKAEKRKAKGR</sequence>
<dbReference type="InterPro" id="IPR011538">
    <property type="entry name" value="Nuo51_FMN-bd"/>
</dbReference>
<keyword evidence="8" id="KW-1003">Cell membrane</keyword>
<comment type="cofactor">
    <cofactor evidence="8">
        <name>[4Fe-4S] cluster</name>
        <dbReference type="ChEBI" id="CHEBI:49883"/>
    </cofactor>
    <text evidence="8">Binds 2 [4Fe-4S] clusters per subunit.</text>
</comment>